<dbReference type="InterPro" id="IPR006684">
    <property type="entry name" value="YbgC/YbaW"/>
</dbReference>
<organism evidence="3 4">
    <name type="scientific">Nitrococcus mobilis Nb-231</name>
    <dbReference type="NCBI Taxonomy" id="314278"/>
    <lineage>
        <taxon>Bacteria</taxon>
        <taxon>Pseudomonadati</taxon>
        <taxon>Pseudomonadota</taxon>
        <taxon>Gammaproteobacteria</taxon>
        <taxon>Chromatiales</taxon>
        <taxon>Ectothiorhodospiraceae</taxon>
        <taxon>Nitrococcus</taxon>
    </lineage>
</organism>
<dbReference type="GO" id="GO:0047617">
    <property type="term" value="F:fatty acyl-CoA hydrolase activity"/>
    <property type="evidence" value="ECO:0007669"/>
    <property type="project" value="TreeGrafter"/>
</dbReference>
<dbReference type="PIRSF" id="PIRSF003230">
    <property type="entry name" value="YbgC"/>
    <property type="match status" value="1"/>
</dbReference>
<dbReference type="AlphaFoldDB" id="A4BLV8"/>
<evidence type="ECO:0000256" key="1">
    <source>
        <dbReference type="ARBA" id="ARBA00005953"/>
    </source>
</evidence>
<dbReference type="InterPro" id="IPR050563">
    <property type="entry name" value="4-hydroxybenzoyl-CoA_TE"/>
</dbReference>
<dbReference type="PANTHER" id="PTHR31793">
    <property type="entry name" value="4-HYDROXYBENZOYL-COA THIOESTERASE FAMILY MEMBER"/>
    <property type="match status" value="1"/>
</dbReference>
<dbReference type="InterPro" id="IPR014166">
    <property type="entry name" value="Tol-Pal_acyl-CoA_thioesterase"/>
</dbReference>
<dbReference type="Proteomes" id="UP000003374">
    <property type="component" value="Unassembled WGS sequence"/>
</dbReference>
<evidence type="ECO:0000313" key="3">
    <source>
        <dbReference type="EMBL" id="EAR23296.1"/>
    </source>
</evidence>
<gene>
    <name evidence="3" type="ORF">NB231_15788</name>
</gene>
<accession>A4BLV8</accession>
<name>A4BLV8_9GAMM</name>
<dbReference type="Pfam" id="PF13279">
    <property type="entry name" value="4HBT_2"/>
    <property type="match status" value="1"/>
</dbReference>
<protein>
    <submittedName>
        <fullName evidence="3">4-hydroxybenzoyl-CoA thioesterase</fullName>
    </submittedName>
</protein>
<dbReference type="PANTHER" id="PTHR31793:SF37">
    <property type="entry name" value="ACYL-COA THIOESTER HYDROLASE YBGC"/>
    <property type="match status" value="1"/>
</dbReference>
<reference evidence="3 4" key="1">
    <citation type="submission" date="2006-02" db="EMBL/GenBank/DDBJ databases">
        <authorList>
            <person name="Waterbury J."/>
            <person name="Ferriera S."/>
            <person name="Johnson J."/>
            <person name="Kravitz S."/>
            <person name="Halpern A."/>
            <person name="Remington K."/>
            <person name="Beeson K."/>
            <person name="Tran B."/>
            <person name="Rogers Y.-H."/>
            <person name="Friedman R."/>
            <person name="Venter J.C."/>
        </authorList>
    </citation>
    <scope>NUCLEOTIDE SEQUENCE [LARGE SCALE GENOMIC DNA]</scope>
    <source>
        <strain evidence="3 4">Nb-231</strain>
    </source>
</reference>
<comment type="caution">
    <text evidence="3">The sequence shown here is derived from an EMBL/GenBank/DDBJ whole genome shotgun (WGS) entry which is preliminary data.</text>
</comment>
<dbReference type="HOGENOM" id="CLU_101141_7_1_6"/>
<dbReference type="eggNOG" id="COG0824">
    <property type="taxonomic scope" value="Bacteria"/>
</dbReference>
<dbReference type="RefSeq" id="WP_005004423.1">
    <property type="nucleotide sequence ID" value="NZ_CH672427.1"/>
</dbReference>
<evidence type="ECO:0000313" key="4">
    <source>
        <dbReference type="Proteomes" id="UP000003374"/>
    </source>
</evidence>
<evidence type="ECO:0000256" key="2">
    <source>
        <dbReference type="ARBA" id="ARBA00022801"/>
    </source>
</evidence>
<dbReference type="OrthoDB" id="9808429at2"/>
<dbReference type="PROSITE" id="PS01328">
    <property type="entry name" value="4HBCOA_THIOESTERASE"/>
    <property type="match status" value="1"/>
</dbReference>
<sequence length="149" mass="17080">MNDVAVPGGDGVFQWLVRVYYEDTDSGGVVYHTSYLRFMERARTEWLRALGFEQDWLRREFGVLFTVRSVRIEFQKPAFFNDQLAVDTWAVHHRRAGLRFAQHIRQVQSGSGEKAVLCRADIEIVCVDSQNLRPRPVPSAIVAELINVG</sequence>
<keyword evidence="2" id="KW-0378">Hydrolase</keyword>
<proteinExistence type="inferred from homology"/>
<comment type="similarity">
    <text evidence="1">Belongs to the 4-hydroxybenzoyl-CoA thioesterase family.</text>
</comment>
<dbReference type="InterPro" id="IPR029069">
    <property type="entry name" value="HotDog_dom_sf"/>
</dbReference>
<keyword evidence="4" id="KW-1185">Reference proteome</keyword>
<dbReference type="NCBIfam" id="TIGR00051">
    <property type="entry name" value="YbgC/FadM family acyl-CoA thioesterase"/>
    <property type="match status" value="1"/>
</dbReference>
<dbReference type="NCBIfam" id="TIGR02799">
    <property type="entry name" value="thio_ybgC"/>
    <property type="match status" value="1"/>
</dbReference>
<dbReference type="Gene3D" id="3.10.129.10">
    <property type="entry name" value="Hotdog Thioesterase"/>
    <property type="match status" value="1"/>
</dbReference>
<dbReference type="STRING" id="314278.NB231_15788"/>
<dbReference type="InterPro" id="IPR008272">
    <property type="entry name" value="HB-CoA_thioesterase_AS"/>
</dbReference>
<dbReference type="CDD" id="cd00586">
    <property type="entry name" value="4HBT"/>
    <property type="match status" value="1"/>
</dbReference>
<dbReference type="EMBL" id="AAOF01000001">
    <property type="protein sequence ID" value="EAR23296.1"/>
    <property type="molecule type" value="Genomic_DNA"/>
</dbReference>
<dbReference type="FunFam" id="3.10.129.10:FF:000004">
    <property type="entry name" value="Tol-pal system-associated acyl-CoA thioesterase"/>
    <property type="match status" value="1"/>
</dbReference>
<dbReference type="SUPFAM" id="SSF54637">
    <property type="entry name" value="Thioesterase/thiol ester dehydrase-isomerase"/>
    <property type="match status" value="1"/>
</dbReference>